<feature type="signal peptide" evidence="1">
    <location>
        <begin position="1"/>
        <end position="22"/>
    </location>
</feature>
<reference evidence="2" key="1">
    <citation type="submission" date="2018-05" db="EMBL/GenBank/DDBJ databases">
        <title>Draft genome of Mucuna pruriens seed.</title>
        <authorList>
            <person name="Nnadi N.E."/>
            <person name="Vos R."/>
            <person name="Hasami M.H."/>
            <person name="Devisetty U.K."/>
            <person name="Aguiy J.C."/>
        </authorList>
    </citation>
    <scope>NUCLEOTIDE SEQUENCE [LARGE SCALE GENOMIC DNA]</scope>
    <source>
        <strain evidence="2">JCA_2017</strain>
    </source>
</reference>
<dbReference type="Proteomes" id="UP000257109">
    <property type="component" value="Unassembled WGS sequence"/>
</dbReference>
<protein>
    <submittedName>
        <fullName evidence="2">Uncharacterized protein</fullName>
    </submittedName>
</protein>
<name>A0A371IHC9_MUCPR</name>
<keyword evidence="1" id="KW-0732">Signal</keyword>
<evidence type="ECO:0000313" key="2">
    <source>
        <dbReference type="EMBL" id="RDY14375.1"/>
    </source>
</evidence>
<organism evidence="2 3">
    <name type="scientific">Mucuna pruriens</name>
    <name type="common">Velvet bean</name>
    <name type="synonym">Dolichos pruriens</name>
    <dbReference type="NCBI Taxonomy" id="157652"/>
    <lineage>
        <taxon>Eukaryota</taxon>
        <taxon>Viridiplantae</taxon>
        <taxon>Streptophyta</taxon>
        <taxon>Embryophyta</taxon>
        <taxon>Tracheophyta</taxon>
        <taxon>Spermatophyta</taxon>
        <taxon>Magnoliopsida</taxon>
        <taxon>eudicotyledons</taxon>
        <taxon>Gunneridae</taxon>
        <taxon>Pentapetalae</taxon>
        <taxon>rosids</taxon>
        <taxon>fabids</taxon>
        <taxon>Fabales</taxon>
        <taxon>Fabaceae</taxon>
        <taxon>Papilionoideae</taxon>
        <taxon>50 kb inversion clade</taxon>
        <taxon>NPAAA clade</taxon>
        <taxon>indigoferoid/millettioid clade</taxon>
        <taxon>Phaseoleae</taxon>
        <taxon>Mucuna</taxon>
    </lineage>
</organism>
<comment type="caution">
    <text evidence="2">The sequence shown here is derived from an EMBL/GenBank/DDBJ whole genome shotgun (WGS) entry which is preliminary data.</text>
</comment>
<feature type="non-terminal residue" evidence="2">
    <location>
        <position position="1"/>
    </location>
</feature>
<evidence type="ECO:0000313" key="3">
    <source>
        <dbReference type="Proteomes" id="UP000257109"/>
    </source>
</evidence>
<dbReference type="EMBL" id="QJKJ01000081">
    <property type="protein sequence ID" value="RDY14375.1"/>
    <property type="molecule type" value="Genomic_DNA"/>
</dbReference>
<evidence type="ECO:0000256" key="1">
    <source>
        <dbReference type="SAM" id="SignalP"/>
    </source>
</evidence>
<gene>
    <name evidence="2" type="ORF">CR513_00565</name>
</gene>
<dbReference type="OrthoDB" id="10382493at2759"/>
<accession>A0A371IHC9</accession>
<dbReference type="AlphaFoldDB" id="A0A371IHC9"/>
<proteinExistence type="predicted"/>
<sequence length="66" mass="7090">MAKVSLLLACLIVLFLIAYGTGFANAATKCESDEDCENLHCFGIRCIMECIDGVCGCNCRPPSENV</sequence>
<keyword evidence="3" id="KW-1185">Reference proteome</keyword>
<feature type="chain" id="PRO_5016728606" evidence="1">
    <location>
        <begin position="23"/>
        <end position="66"/>
    </location>
</feature>